<evidence type="ECO:0000313" key="3">
    <source>
        <dbReference type="Proteomes" id="UP001434883"/>
    </source>
</evidence>
<comment type="caution">
    <text evidence="2">The sequence shown here is derived from an EMBL/GenBank/DDBJ whole genome shotgun (WGS) entry which is preliminary data.</text>
</comment>
<proteinExistence type="predicted"/>
<organism evidence="2 3">
    <name type="scientific">Xenoophorus captivus</name>
    <dbReference type="NCBI Taxonomy" id="1517983"/>
    <lineage>
        <taxon>Eukaryota</taxon>
        <taxon>Metazoa</taxon>
        <taxon>Chordata</taxon>
        <taxon>Craniata</taxon>
        <taxon>Vertebrata</taxon>
        <taxon>Euteleostomi</taxon>
        <taxon>Actinopterygii</taxon>
        <taxon>Neopterygii</taxon>
        <taxon>Teleostei</taxon>
        <taxon>Neoteleostei</taxon>
        <taxon>Acanthomorphata</taxon>
        <taxon>Ovalentaria</taxon>
        <taxon>Atherinomorphae</taxon>
        <taxon>Cyprinodontiformes</taxon>
        <taxon>Goodeidae</taxon>
        <taxon>Xenoophorus</taxon>
    </lineage>
</organism>
<feature type="non-terminal residue" evidence="2">
    <location>
        <position position="1"/>
    </location>
</feature>
<dbReference type="EMBL" id="JAHRIN010075627">
    <property type="protein sequence ID" value="MEQ2217011.1"/>
    <property type="molecule type" value="Genomic_DNA"/>
</dbReference>
<evidence type="ECO:0000256" key="1">
    <source>
        <dbReference type="SAM" id="MobiDB-lite"/>
    </source>
</evidence>
<accession>A0ABV0SAU4</accession>
<sequence length="105" mass="10859">LREKGGHRQGQHKDELLHHPHLLAGPPPPSLVQLENSAAGAANKTPGSTSSHNGALEHSDVSSSRQPGSSVASAMTRPSASLCHSHSLLPSTAPQPLSLVTKSIE</sequence>
<evidence type="ECO:0000313" key="2">
    <source>
        <dbReference type="EMBL" id="MEQ2217011.1"/>
    </source>
</evidence>
<feature type="compositionally biased region" description="Polar residues" evidence="1">
    <location>
        <begin position="61"/>
        <end position="105"/>
    </location>
</feature>
<feature type="compositionally biased region" description="Basic and acidic residues" evidence="1">
    <location>
        <begin position="1"/>
        <end position="18"/>
    </location>
</feature>
<reference evidence="2 3" key="1">
    <citation type="submission" date="2021-06" db="EMBL/GenBank/DDBJ databases">
        <authorList>
            <person name="Palmer J.M."/>
        </authorList>
    </citation>
    <scope>NUCLEOTIDE SEQUENCE [LARGE SCALE GENOMIC DNA]</scope>
    <source>
        <strain evidence="2 3">XC_2019</strain>
        <tissue evidence="2">Muscle</tissue>
    </source>
</reference>
<protein>
    <submittedName>
        <fullName evidence="2">Uncharacterized protein</fullName>
    </submittedName>
</protein>
<dbReference type="Proteomes" id="UP001434883">
    <property type="component" value="Unassembled WGS sequence"/>
</dbReference>
<keyword evidence="3" id="KW-1185">Reference proteome</keyword>
<gene>
    <name evidence="2" type="ORF">XENOCAPTIV_023597</name>
</gene>
<feature type="region of interest" description="Disordered" evidence="1">
    <location>
        <begin position="1"/>
        <end position="105"/>
    </location>
</feature>
<name>A0ABV0SAU4_9TELE</name>